<dbReference type="InterPro" id="IPR001087">
    <property type="entry name" value="GDSL"/>
</dbReference>
<dbReference type="InterPro" id="IPR036514">
    <property type="entry name" value="SGNH_hydro_sf"/>
</dbReference>
<keyword evidence="4" id="KW-1185">Reference proteome</keyword>
<keyword evidence="2" id="KW-0325">Glycoprotein</keyword>
<gene>
    <name evidence="3" type="ORF">OLEA9_A037810</name>
</gene>
<dbReference type="EMBL" id="CACTIH010005468">
    <property type="protein sequence ID" value="CAA2994181.1"/>
    <property type="molecule type" value="Genomic_DNA"/>
</dbReference>
<evidence type="ECO:0000256" key="2">
    <source>
        <dbReference type="ARBA" id="ARBA00023180"/>
    </source>
</evidence>
<dbReference type="OrthoDB" id="864303at2759"/>
<accession>A0A8S0SN80</accession>
<name>A0A8S0SN80_OLEEU</name>
<proteinExistence type="inferred from homology"/>
<sequence>MVKISLGVQLVDAQMVSLSLTTLVRNNSFMKFQTISAFILFVDISLIQPDIKCHVERRIEDKILICRYACLKLFAYVYVTALSAGLPFLNPYKEIGADFSNGINFAVAGATALPVETLAAMNIRSPFTPSSLSVQLDWMASFFNSTCHSNKDCAEKNANALFMVGEIGSNDYNYALFQGKSIQEAKQMVPQVVGVIAIAVKKAIQFGATRVIVPGNFPVGCFPLYLTGFQTNDSTAYDEEFHCLKDINNLMIYHNEQLQQAIDELKAQNPNTTIIYADYYNAYLWILSKARLLDFDINAVRKACCGIGGAYNFDMNRFCSMPGVPVCSNPYRYISWDGIHVTQHANELIFKWLMQNTFTKLPLHF</sequence>
<comment type="caution">
    <text evidence="3">The sequence shown here is derived from an EMBL/GenBank/DDBJ whole genome shotgun (WGS) entry which is preliminary data.</text>
</comment>
<dbReference type="Pfam" id="PF00657">
    <property type="entry name" value="Lipase_GDSL"/>
    <property type="match status" value="1"/>
</dbReference>
<dbReference type="PANTHER" id="PTHR22835">
    <property type="entry name" value="ZINC FINGER FYVE DOMAIN CONTAINING PROTEIN"/>
    <property type="match status" value="1"/>
</dbReference>
<dbReference type="Gene3D" id="3.40.50.1110">
    <property type="entry name" value="SGNH hydrolase"/>
    <property type="match status" value="1"/>
</dbReference>
<dbReference type="AlphaFoldDB" id="A0A8S0SN80"/>
<evidence type="ECO:0000313" key="3">
    <source>
        <dbReference type="EMBL" id="CAA2994181.1"/>
    </source>
</evidence>
<dbReference type="PANTHER" id="PTHR22835:SF515">
    <property type="entry name" value="ACETYLAJMALAN ESTERASE-LIKE"/>
    <property type="match status" value="1"/>
</dbReference>
<dbReference type="GO" id="GO:0016788">
    <property type="term" value="F:hydrolase activity, acting on ester bonds"/>
    <property type="evidence" value="ECO:0007669"/>
    <property type="project" value="InterPro"/>
</dbReference>
<comment type="similarity">
    <text evidence="1">Belongs to the 'GDSL' lipolytic enzyme family.</text>
</comment>
<evidence type="ECO:0000313" key="4">
    <source>
        <dbReference type="Proteomes" id="UP000594638"/>
    </source>
</evidence>
<dbReference type="SUPFAM" id="SSF52266">
    <property type="entry name" value="SGNH hydrolase"/>
    <property type="match status" value="1"/>
</dbReference>
<dbReference type="Proteomes" id="UP000594638">
    <property type="component" value="Unassembled WGS sequence"/>
</dbReference>
<reference evidence="3 4" key="1">
    <citation type="submission" date="2019-12" db="EMBL/GenBank/DDBJ databases">
        <authorList>
            <person name="Alioto T."/>
            <person name="Alioto T."/>
            <person name="Gomez Garrido J."/>
        </authorList>
    </citation>
    <scope>NUCLEOTIDE SEQUENCE [LARGE SCALE GENOMIC DNA]</scope>
</reference>
<protein>
    <submittedName>
        <fullName evidence="3">Acetylajmalan esterase-like</fullName>
    </submittedName>
</protein>
<dbReference type="Gramene" id="OE9A037810T1">
    <property type="protein sequence ID" value="OE9A037810C1"/>
    <property type="gene ID" value="OE9A037810"/>
</dbReference>
<organism evidence="3 4">
    <name type="scientific">Olea europaea subsp. europaea</name>
    <dbReference type="NCBI Taxonomy" id="158383"/>
    <lineage>
        <taxon>Eukaryota</taxon>
        <taxon>Viridiplantae</taxon>
        <taxon>Streptophyta</taxon>
        <taxon>Embryophyta</taxon>
        <taxon>Tracheophyta</taxon>
        <taxon>Spermatophyta</taxon>
        <taxon>Magnoliopsida</taxon>
        <taxon>eudicotyledons</taxon>
        <taxon>Gunneridae</taxon>
        <taxon>Pentapetalae</taxon>
        <taxon>asterids</taxon>
        <taxon>lamiids</taxon>
        <taxon>Lamiales</taxon>
        <taxon>Oleaceae</taxon>
        <taxon>Oleeae</taxon>
        <taxon>Olea</taxon>
    </lineage>
</organism>
<evidence type="ECO:0000256" key="1">
    <source>
        <dbReference type="ARBA" id="ARBA00008668"/>
    </source>
</evidence>